<protein>
    <recommendedName>
        <fullName evidence="4">Formate dehydrogenase region TAT target</fullName>
    </recommendedName>
</protein>
<keyword evidence="3" id="KW-1185">Reference proteome</keyword>
<keyword evidence="1" id="KW-0472">Membrane</keyword>
<dbReference type="PROSITE" id="PS51318">
    <property type="entry name" value="TAT"/>
    <property type="match status" value="1"/>
</dbReference>
<proteinExistence type="predicted"/>
<evidence type="ECO:0000313" key="3">
    <source>
        <dbReference type="Proteomes" id="UP000005019"/>
    </source>
</evidence>
<dbReference type="Proteomes" id="UP000005019">
    <property type="component" value="Unassembled WGS sequence"/>
</dbReference>
<dbReference type="PIRSF" id="PIRSF036704">
    <property type="entry name" value="UCP036704"/>
    <property type="match status" value="1"/>
</dbReference>
<keyword evidence="1" id="KW-0812">Transmembrane</keyword>
<feature type="transmembrane region" description="Helical" evidence="1">
    <location>
        <begin position="12"/>
        <end position="30"/>
    </location>
</feature>
<dbReference type="EMBL" id="AFHG01000059">
    <property type="protein sequence ID" value="EGK70089.1"/>
    <property type="molecule type" value="Genomic_DNA"/>
</dbReference>
<evidence type="ECO:0000256" key="1">
    <source>
        <dbReference type="SAM" id="Phobius"/>
    </source>
</evidence>
<accession>F5RIA7</accession>
<keyword evidence="1" id="KW-1133">Transmembrane helix</keyword>
<dbReference type="STRING" id="1000565.METUNv1_04057"/>
<evidence type="ECO:0008006" key="4">
    <source>
        <dbReference type="Google" id="ProtNLM"/>
    </source>
</evidence>
<organism evidence="2 3">
    <name type="scientific">Methyloversatilis universalis (strain ATCC BAA-1314 / DSM 25237 / JCM 13912 / CCUG 52030 / FAM5)</name>
    <dbReference type="NCBI Taxonomy" id="1000565"/>
    <lineage>
        <taxon>Bacteria</taxon>
        <taxon>Pseudomonadati</taxon>
        <taxon>Pseudomonadota</taxon>
        <taxon>Betaproteobacteria</taxon>
        <taxon>Nitrosomonadales</taxon>
        <taxon>Sterolibacteriaceae</taxon>
        <taxon>Methyloversatilis</taxon>
    </lineage>
</organism>
<dbReference type="AlphaFoldDB" id="F5RIA7"/>
<reference evidence="2 3" key="1">
    <citation type="journal article" date="2011" name="J. Bacteriol.">
        <title>Genome sequence of Methyloversatilis universalis FAM5T, a methylotrophic representative of the order Rhodocyclales.</title>
        <authorList>
            <person name="Kittichotirat W."/>
            <person name="Good N.M."/>
            <person name="Hall R."/>
            <person name="Bringel F."/>
            <person name="Lajus A."/>
            <person name="Medigue C."/>
            <person name="Smalley N.E."/>
            <person name="Beck D."/>
            <person name="Bumgarner R."/>
            <person name="Vuilleumier S."/>
            <person name="Kalyuzhnaya M.G."/>
        </authorList>
    </citation>
    <scope>NUCLEOTIDE SEQUENCE [LARGE SCALE GENOMIC DNA]</scope>
    <source>
        <strain evidence="3">ATCC BAA-1314 / JCM 13912 / FAM5</strain>
    </source>
</reference>
<name>F5RIA7_METUF</name>
<comment type="caution">
    <text evidence="2">The sequence shown here is derived from an EMBL/GenBank/DDBJ whole genome shotgun (WGS) entry which is preliminary data.</text>
</comment>
<dbReference type="InterPro" id="IPR006311">
    <property type="entry name" value="TAT_signal"/>
</dbReference>
<sequence length="66" mass="6785">MTDKANLKRRQFLLTAGVGGVSAAAAVVAVKSGGSDAAKTDTAAQADQGGYRLTEHVAAYYRTARV</sequence>
<gene>
    <name evidence="2" type="ORF">METUNv1_04057</name>
</gene>
<evidence type="ECO:0000313" key="2">
    <source>
        <dbReference type="EMBL" id="EGK70089.1"/>
    </source>
</evidence>
<dbReference type="InterPro" id="IPR014177">
    <property type="entry name" value="Formate_DH_TAT-contain"/>
</dbReference>
<dbReference type="RefSeq" id="WP_008064921.1">
    <property type="nucleotide sequence ID" value="NZ_AFHG01000059.1"/>
</dbReference>